<organism evidence="7 8">
    <name type="scientific">Acer yangbiense</name>
    <dbReference type="NCBI Taxonomy" id="1000413"/>
    <lineage>
        <taxon>Eukaryota</taxon>
        <taxon>Viridiplantae</taxon>
        <taxon>Streptophyta</taxon>
        <taxon>Embryophyta</taxon>
        <taxon>Tracheophyta</taxon>
        <taxon>Spermatophyta</taxon>
        <taxon>Magnoliopsida</taxon>
        <taxon>eudicotyledons</taxon>
        <taxon>Gunneridae</taxon>
        <taxon>Pentapetalae</taxon>
        <taxon>rosids</taxon>
        <taxon>malvids</taxon>
        <taxon>Sapindales</taxon>
        <taxon>Sapindaceae</taxon>
        <taxon>Hippocastanoideae</taxon>
        <taxon>Acereae</taxon>
        <taxon>Acer</taxon>
    </lineage>
</organism>
<gene>
    <name evidence="7" type="ORF">EZV62_018433</name>
</gene>
<keyword evidence="2" id="KW-0645">Protease</keyword>
<feature type="domain" description="Ubiquitin-like protease family profile" evidence="6">
    <location>
        <begin position="449"/>
        <end position="642"/>
    </location>
</feature>
<dbReference type="EMBL" id="VAHF01000008">
    <property type="protein sequence ID" value="TXG57120.1"/>
    <property type="molecule type" value="Genomic_DNA"/>
</dbReference>
<feature type="region of interest" description="Disordered" evidence="5">
    <location>
        <begin position="422"/>
        <end position="454"/>
    </location>
</feature>
<dbReference type="InterPro" id="IPR003653">
    <property type="entry name" value="Peptidase_C48_C"/>
</dbReference>
<dbReference type="AlphaFoldDB" id="A0A5C7HJD0"/>
<dbReference type="SUPFAM" id="SSF54001">
    <property type="entry name" value="Cysteine proteinases"/>
    <property type="match status" value="1"/>
</dbReference>
<dbReference type="GO" id="GO:0006508">
    <property type="term" value="P:proteolysis"/>
    <property type="evidence" value="ECO:0007669"/>
    <property type="project" value="UniProtKB-KW"/>
</dbReference>
<feature type="compositionally biased region" description="Polar residues" evidence="5">
    <location>
        <begin position="361"/>
        <end position="371"/>
    </location>
</feature>
<feature type="coiled-coil region" evidence="4">
    <location>
        <begin position="500"/>
        <end position="534"/>
    </location>
</feature>
<name>A0A5C7HJD0_9ROSI</name>
<dbReference type="Gene3D" id="3.40.395.10">
    <property type="entry name" value="Adenoviral Proteinase, Chain A"/>
    <property type="match status" value="1"/>
</dbReference>
<evidence type="ECO:0000256" key="5">
    <source>
        <dbReference type="SAM" id="MobiDB-lite"/>
    </source>
</evidence>
<dbReference type="Proteomes" id="UP000323000">
    <property type="component" value="Chromosome 8"/>
</dbReference>
<comment type="similarity">
    <text evidence="1">Belongs to the peptidase C48 family.</text>
</comment>
<dbReference type="PROSITE" id="PS50600">
    <property type="entry name" value="ULP_PROTEASE"/>
    <property type="match status" value="1"/>
</dbReference>
<feature type="region of interest" description="Disordered" evidence="5">
    <location>
        <begin position="353"/>
        <end position="374"/>
    </location>
</feature>
<keyword evidence="3" id="KW-0378">Hydrolase</keyword>
<evidence type="ECO:0000256" key="1">
    <source>
        <dbReference type="ARBA" id="ARBA00005234"/>
    </source>
</evidence>
<sequence length="717" mass="81517">MVGDKKRNLGSQSRSEIGKTWNLLPYEEKAKFRQPDVVEVAARNVTAEQPHHRDNDIPNNYDLPPTDEEIHGTTNHLGLEDHTINTRCTPSRWCRIVKKLSEEQKQVVCVLGFGNLLALNCGRLWLKICRWFVDNFDTKACAIDIHGRRFVINSSSIFARVLGISDQGDQISISGDVPNFDFWKSKFAIISRGIFLKDIEHSLKEMTTADDEFKVTLYLFLLGTILSPSAIDYVQTGYLIPLGNVGSIGTKNWSSWCLSALCEGIEKFQRNRQRLKTCCISRCVLFLELFYLHSLQWDPPMVDKALIPVVCWTNVKIKKCITRLHTEGGVGTNQISVEDFFNQPALAEGQYDAAAHEETSHANQEPGTGNNAHMKGMHDVLQVDKEIQATLKIELHDIRTKVNFLYAKYSSAEDKNLAKDLHNTNNHQKSKNHRPPNPSPNSPPPPPSRPLSIPTIQHPIVESEYYPRNASEFFLSLFEDKGEKDVLIGETCETQTSSEINKLRSENANLMMEMEALKKERDDAIKKVEELASEVIVDLGDLHIYIPVNDLRNHWYLAVFDLNNRDCQIWDSNPPCRKEDLTRLNQVRKLMHSLDIVLADDIVVACPTSFSFTAFNISYAEAPNQLNGYDCGLFLCMFMDENCPTPLQMKSFQYECQCLFWARFLTLFPGNSNLLTLKKNAQEHYNKLVSNNEVVPTVKMSPPPMKKLRGKAAAFME</sequence>
<evidence type="ECO:0000313" key="7">
    <source>
        <dbReference type="EMBL" id="TXG57120.1"/>
    </source>
</evidence>
<comment type="caution">
    <text evidence="7">The sequence shown here is derived from an EMBL/GenBank/DDBJ whole genome shotgun (WGS) entry which is preliminary data.</text>
</comment>
<proteinExistence type="inferred from homology"/>
<evidence type="ECO:0000313" key="8">
    <source>
        <dbReference type="Proteomes" id="UP000323000"/>
    </source>
</evidence>
<keyword evidence="8" id="KW-1185">Reference proteome</keyword>
<evidence type="ECO:0000256" key="3">
    <source>
        <dbReference type="ARBA" id="ARBA00022801"/>
    </source>
</evidence>
<dbReference type="PANTHER" id="PTHR34835">
    <property type="entry name" value="OS07G0283600 PROTEIN-RELATED"/>
    <property type="match status" value="1"/>
</dbReference>
<evidence type="ECO:0000259" key="6">
    <source>
        <dbReference type="PROSITE" id="PS50600"/>
    </source>
</evidence>
<accession>A0A5C7HJD0</accession>
<dbReference type="InterPro" id="IPR038765">
    <property type="entry name" value="Papain-like_cys_pep_sf"/>
</dbReference>
<feature type="compositionally biased region" description="Pro residues" evidence="5">
    <location>
        <begin position="435"/>
        <end position="449"/>
    </location>
</feature>
<reference evidence="8" key="1">
    <citation type="journal article" date="2019" name="Gigascience">
        <title>De novo genome assembly of the endangered Acer yangbiense, a plant species with extremely small populations endemic to Yunnan Province, China.</title>
        <authorList>
            <person name="Yang J."/>
            <person name="Wariss H.M."/>
            <person name="Tao L."/>
            <person name="Zhang R."/>
            <person name="Yun Q."/>
            <person name="Hollingsworth P."/>
            <person name="Dao Z."/>
            <person name="Luo G."/>
            <person name="Guo H."/>
            <person name="Ma Y."/>
            <person name="Sun W."/>
        </authorList>
    </citation>
    <scope>NUCLEOTIDE SEQUENCE [LARGE SCALE GENOMIC DNA]</scope>
    <source>
        <strain evidence="8">cv. Malutang</strain>
    </source>
</reference>
<protein>
    <recommendedName>
        <fullName evidence="6">Ubiquitin-like protease family profile domain-containing protein</fullName>
    </recommendedName>
</protein>
<keyword evidence="4" id="KW-0175">Coiled coil</keyword>
<dbReference type="OrthoDB" id="684301at2759"/>
<evidence type="ECO:0000256" key="4">
    <source>
        <dbReference type="SAM" id="Coils"/>
    </source>
</evidence>
<dbReference type="GO" id="GO:0008234">
    <property type="term" value="F:cysteine-type peptidase activity"/>
    <property type="evidence" value="ECO:0007669"/>
    <property type="project" value="InterPro"/>
</dbReference>
<evidence type="ECO:0000256" key="2">
    <source>
        <dbReference type="ARBA" id="ARBA00022670"/>
    </source>
</evidence>
<dbReference type="Pfam" id="PF02902">
    <property type="entry name" value="Peptidase_C48"/>
    <property type="match status" value="1"/>
</dbReference>